<protein>
    <submittedName>
        <fullName evidence="1">Uncharacterized protein</fullName>
    </submittedName>
</protein>
<proteinExistence type="predicted"/>
<sequence>MHQIAGKRAGTQCTNCQTTTTALWQKTASGDPVCNACGLCYKLHQDPEKPWAGSSKLLYNKTIIVLKMEVFDIKDNIFYFCA</sequence>
<gene>
    <name evidence="1" type="ORF">MJG53_020077</name>
</gene>
<dbReference type="Proteomes" id="UP001057279">
    <property type="component" value="Chromosome X"/>
</dbReference>
<reference evidence="1" key="1">
    <citation type="submission" date="2022-03" db="EMBL/GenBank/DDBJ databases">
        <title>Genomic analyses of argali, domestic sheep and their hybrids provide insights into chromosomal evolution, heterosis and genetic basis of agronomic traits.</title>
        <authorList>
            <person name="Li M."/>
        </authorList>
    </citation>
    <scope>NUCLEOTIDE SEQUENCE</scope>
    <source>
        <strain evidence="1">F1 hybrid</strain>
    </source>
</reference>
<dbReference type="EMBL" id="CM043025">
    <property type="protein sequence ID" value="KAI4554778.1"/>
    <property type="molecule type" value="Genomic_DNA"/>
</dbReference>
<name>A0ACB9U235_9CETA</name>
<evidence type="ECO:0000313" key="2">
    <source>
        <dbReference type="Proteomes" id="UP001057279"/>
    </source>
</evidence>
<keyword evidence="2" id="KW-1185">Reference proteome</keyword>
<organism evidence="1 2">
    <name type="scientific">Ovis ammon polii x Ovis aries</name>
    <dbReference type="NCBI Taxonomy" id="2918886"/>
    <lineage>
        <taxon>Eukaryota</taxon>
        <taxon>Metazoa</taxon>
        <taxon>Chordata</taxon>
        <taxon>Craniata</taxon>
        <taxon>Vertebrata</taxon>
        <taxon>Euteleostomi</taxon>
        <taxon>Mammalia</taxon>
        <taxon>Eutheria</taxon>
        <taxon>Laurasiatheria</taxon>
        <taxon>Artiodactyla</taxon>
        <taxon>Ruminantia</taxon>
        <taxon>Pecora</taxon>
        <taxon>Bovidae</taxon>
        <taxon>Caprinae</taxon>
        <taxon>Ovis</taxon>
    </lineage>
</organism>
<accession>A0ACB9U235</accession>
<evidence type="ECO:0000313" key="1">
    <source>
        <dbReference type="EMBL" id="KAI4554778.1"/>
    </source>
</evidence>
<comment type="caution">
    <text evidence="1">The sequence shown here is derived from an EMBL/GenBank/DDBJ whole genome shotgun (WGS) entry which is preliminary data.</text>
</comment>